<dbReference type="InterPro" id="IPR005069">
    <property type="entry name" value="Nucl-diP-sugar_transferase"/>
</dbReference>
<feature type="compositionally biased region" description="Polar residues" evidence="1">
    <location>
        <begin position="79"/>
        <end position="88"/>
    </location>
</feature>
<evidence type="ECO:0000313" key="6">
    <source>
        <dbReference type="Proteomes" id="UP000008810"/>
    </source>
</evidence>
<dbReference type="GeneID" id="100832282"/>
<proteinExistence type="predicted"/>
<evidence type="ECO:0000259" key="3">
    <source>
        <dbReference type="Pfam" id="PF03407"/>
    </source>
</evidence>
<organism evidence="4">
    <name type="scientific">Brachypodium distachyon</name>
    <name type="common">Purple false brome</name>
    <name type="synonym">Trachynia distachya</name>
    <dbReference type="NCBI Taxonomy" id="15368"/>
    <lineage>
        <taxon>Eukaryota</taxon>
        <taxon>Viridiplantae</taxon>
        <taxon>Streptophyta</taxon>
        <taxon>Embryophyta</taxon>
        <taxon>Tracheophyta</taxon>
        <taxon>Spermatophyta</taxon>
        <taxon>Magnoliopsida</taxon>
        <taxon>Liliopsida</taxon>
        <taxon>Poales</taxon>
        <taxon>Poaceae</taxon>
        <taxon>BOP clade</taxon>
        <taxon>Pooideae</taxon>
        <taxon>Stipodae</taxon>
        <taxon>Brachypodieae</taxon>
        <taxon>Brachypodium</taxon>
    </lineage>
</organism>
<keyword evidence="2" id="KW-0812">Transmembrane</keyword>
<reference evidence="4" key="2">
    <citation type="submission" date="2017-06" db="EMBL/GenBank/DDBJ databases">
        <title>WGS assembly of Brachypodium distachyon.</title>
        <authorList>
            <consortium name="The International Brachypodium Initiative"/>
            <person name="Lucas S."/>
            <person name="Harmon-Smith M."/>
            <person name="Lail K."/>
            <person name="Tice H."/>
            <person name="Grimwood J."/>
            <person name="Bruce D."/>
            <person name="Barry K."/>
            <person name="Shu S."/>
            <person name="Lindquist E."/>
            <person name="Wang M."/>
            <person name="Pitluck S."/>
            <person name="Vogel J.P."/>
            <person name="Garvin D.F."/>
            <person name="Mockler T.C."/>
            <person name="Schmutz J."/>
            <person name="Rokhsar D."/>
            <person name="Bevan M.W."/>
        </authorList>
    </citation>
    <scope>NUCLEOTIDE SEQUENCE</scope>
    <source>
        <strain evidence="4">Bd21</strain>
    </source>
</reference>
<dbReference type="KEGG" id="bdi:100832282"/>
<accession>I1GKW6</accession>
<dbReference type="Gramene" id="KQK12126">
    <property type="protein sequence ID" value="KQK12126"/>
    <property type="gene ID" value="BRADI_1g01760v3"/>
</dbReference>
<dbReference type="FunCoup" id="I1GKW6">
    <property type="interactions" value="5"/>
</dbReference>
<evidence type="ECO:0000313" key="5">
    <source>
        <dbReference type="EnsemblPlants" id="KQK12126"/>
    </source>
</evidence>
<reference evidence="5" key="3">
    <citation type="submission" date="2018-08" db="UniProtKB">
        <authorList>
            <consortium name="EnsemblPlants"/>
        </authorList>
    </citation>
    <scope>IDENTIFICATION</scope>
    <source>
        <strain evidence="5">cv. Bd21</strain>
    </source>
</reference>
<dbReference type="PANTHER" id="PTHR46038">
    <property type="entry name" value="EXPRESSED PROTEIN-RELATED"/>
    <property type="match status" value="1"/>
</dbReference>
<feature type="region of interest" description="Disordered" evidence="1">
    <location>
        <begin position="66"/>
        <end position="88"/>
    </location>
</feature>
<evidence type="ECO:0000256" key="1">
    <source>
        <dbReference type="SAM" id="MobiDB-lite"/>
    </source>
</evidence>
<dbReference type="eggNOG" id="ENOG502R6ED">
    <property type="taxonomic scope" value="Eukaryota"/>
</dbReference>
<dbReference type="Pfam" id="PF03407">
    <property type="entry name" value="Nucleotid_trans"/>
    <property type="match status" value="1"/>
</dbReference>
<keyword evidence="2" id="KW-0472">Membrane</keyword>
<dbReference type="OrthoDB" id="540503at2759"/>
<dbReference type="AlphaFoldDB" id="I1GKW6"/>
<dbReference type="EMBL" id="CM000880">
    <property type="protein sequence ID" value="KQK12126.1"/>
    <property type="molecule type" value="Genomic_DNA"/>
</dbReference>
<sequence>MGKVLVAEATARQAASFVLGCAAALTLVLLLQYRPPPSRAPGQFSGSWGAGRRNRTTARLAHHHQAPIAGSDHNHVDDQPSNATSSKAATAIDCARAAQSDATVRSRDHQDEGGEFQGLAAAVRGAATDDKTVIITCVNHAFAKPNSLLSLFLESFRIGDGTPQLLPHLLIVAMDPAALALCSAVHEHCYLYTMPNLNFTSEKLFLSKDYLELVWSKLKLQRKILELGYSFLFTDVDVMWFRDPFKHVTAYADMTVSSDVFLGDPDNIGNFPNTGFFHVKPNNRTIAMTKVWHESRGKYPGANEQPVFNMIKKNLVKELGLKVRYLDTAYIGGFCGYGKDLGKICTMHANCCVGLNAKLRDLRSVLDDWRNYTRLPHWEKHKAKWTVPGACFH</sequence>
<dbReference type="PANTHER" id="PTHR46038:SF1">
    <property type="entry name" value="GLYCOSYLTRANSFERASE"/>
    <property type="match status" value="1"/>
</dbReference>
<dbReference type="EnsemblPlants" id="KQK12126">
    <property type="protein sequence ID" value="KQK12126"/>
    <property type="gene ID" value="BRADI_1g01760v3"/>
</dbReference>
<keyword evidence="6" id="KW-1185">Reference proteome</keyword>
<protein>
    <recommendedName>
        <fullName evidence="3">Nucleotide-diphospho-sugar transferase domain-containing protein</fullName>
    </recommendedName>
</protein>
<dbReference type="InterPro" id="IPR044821">
    <property type="entry name" value="At1g28695/At4g15970-like"/>
</dbReference>
<feature type="transmembrane region" description="Helical" evidence="2">
    <location>
        <begin position="14"/>
        <end position="33"/>
    </location>
</feature>
<reference evidence="4 5" key="1">
    <citation type="journal article" date="2010" name="Nature">
        <title>Genome sequencing and analysis of the model grass Brachypodium distachyon.</title>
        <authorList>
            <consortium name="International Brachypodium Initiative"/>
        </authorList>
    </citation>
    <scope>NUCLEOTIDE SEQUENCE [LARGE SCALE GENOMIC DNA]</scope>
    <source>
        <strain evidence="4 5">Bd21</strain>
    </source>
</reference>
<evidence type="ECO:0000313" key="4">
    <source>
        <dbReference type="EMBL" id="KQK12126.1"/>
    </source>
</evidence>
<evidence type="ECO:0000256" key="2">
    <source>
        <dbReference type="SAM" id="Phobius"/>
    </source>
</evidence>
<dbReference type="Proteomes" id="UP000008810">
    <property type="component" value="Chromosome 1"/>
</dbReference>
<dbReference type="STRING" id="15368.I1GKW6"/>
<dbReference type="HOGENOM" id="CLU_034507_1_1_1"/>
<keyword evidence="2" id="KW-1133">Transmembrane helix</keyword>
<dbReference type="RefSeq" id="XP_003559148.1">
    <property type="nucleotide sequence ID" value="XM_003559100.4"/>
</dbReference>
<name>I1GKW6_BRADI</name>
<feature type="domain" description="Nucleotide-diphospho-sugar transferase" evidence="3">
    <location>
        <begin position="165"/>
        <end position="362"/>
    </location>
</feature>
<gene>
    <name evidence="5" type="primary">LOC100832282</name>
    <name evidence="4" type="ORF">BRADI_1g01760v3</name>
</gene>
<dbReference type="OMA" id="NHAWAAP"/>